<dbReference type="InterPro" id="IPR001254">
    <property type="entry name" value="Trypsin_dom"/>
</dbReference>
<dbReference type="InterPro" id="IPR009003">
    <property type="entry name" value="Peptidase_S1_PA"/>
</dbReference>
<dbReference type="CDD" id="cd00190">
    <property type="entry name" value="Tryp_SPc"/>
    <property type="match status" value="1"/>
</dbReference>
<dbReference type="InterPro" id="IPR043504">
    <property type="entry name" value="Peptidase_S1_PA_chymotrypsin"/>
</dbReference>
<dbReference type="GO" id="GO:0006508">
    <property type="term" value="P:proteolysis"/>
    <property type="evidence" value="ECO:0007669"/>
    <property type="project" value="UniProtKB-KW"/>
</dbReference>
<dbReference type="Pfam" id="PF00089">
    <property type="entry name" value="Trypsin"/>
    <property type="match status" value="3"/>
</dbReference>
<feature type="domain" description="Peptidase S1" evidence="10">
    <location>
        <begin position="578"/>
        <end position="849"/>
    </location>
</feature>
<dbReference type="PROSITE" id="PS50240">
    <property type="entry name" value="TRYPSIN_DOM"/>
    <property type="match status" value="4"/>
</dbReference>
<dbReference type="PANTHER" id="PTHR24260:SF136">
    <property type="entry name" value="GH08193P-RELATED"/>
    <property type="match status" value="1"/>
</dbReference>
<dbReference type="Gene3D" id="2.40.10.10">
    <property type="entry name" value="Trypsin-like serine proteases"/>
    <property type="match status" value="4"/>
</dbReference>
<dbReference type="FunFam" id="2.40.10.10:FF:000146">
    <property type="entry name" value="Serine protease 53"/>
    <property type="match status" value="1"/>
</dbReference>
<keyword evidence="7" id="KW-0865">Zymogen</keyword>
<dbReference type="PRINTS" id="PR00722">
    <property type="entry name" value="CHYMOTRYPSIN"/>
</dbReference>
<organism evidence="11 12">
    <name type="scientific">Anopheles gambiae</name>
    <name type="common">African malaria mosquito</name>
    <dbReference type="NCBI Taxonomy" id="7165"/>
    <lineage>
        <taxon>Eukaryota</taxon>
        <taxon>Metazoa</taxon>
        <taxon>Ecdysozoa</taxon>
        <taxon>Arthropoda</taxon>
        <taxon>Hexapoda</taxon>
        <taxon>Insecta</taxon>
        <taxon>Pterygota</taxon>
        <taxon>Neoptera</taxon>
        <taxon>Endopterygota</taxon>
        <taxon>Diptera</taxon>
        <taxon>Nematocera</taxon>
        <taxon>Culicoidea</taxon>
        <taxon>Culicidae</taxon>
        <taxon>Anophelinae</taxon>
        <taxon>Anopheles</taxon>
    </lineage>
</organism>
<evidence type="ECO:0000256" key="3">
    <source>
        <dbReference type="ARBA" id="ARBA00022670"/>
    </source>
</evidence>
<dbReference type="VEuPathDB" id="VectorBase:AGAP029067"/>
<reference evidence="11 12" key="1">
    <citation type="journal article" date="2002" name="Science">
        <title>The genome sequence of the malaria mosquito Anopheles gambiae.</title>
        <authorList>
            <person name="Holt R.A."/>
            <person name="Subramanian G.M."/>
            <person name="Halpern A."/>
            <person name="Sutton G.G."/>
            <person name="Charlab R."/>
            <person name="Nusskern D.R."/>
            <person name="Wincker P."/>
            <person name="Clark A.G."/>
            <person name="Ribeiro J.M."/>
            <person name="Wides R."/>
            <person name="Salzberg S.L."/>
            <person name="Loftus B."/>
            <person name="Yandell M."/>
            <person name="Majoros W.H."/>
            <person name="Rusch D.B."/>
            <person name="Lai Z."/>
            <person name="Kraft C.L."/>
            <person name="Abril J.F."/>
            <person name="Anthouard V."/>
            <person name="Arensburger P."/>
            <person name="Atkinson P.W."/>
            <person name="Baden H."/>
            <person name="de Berardinis V."/>
            <person name="Baldwin D."/>
            <person name="Benes V."/>
            <person name="Biedler J."/>
            <person name="Blass C."/>
            <person name="Bolanos R."/>
            <person name="Boscus D."/>
            <person name="Barnstead M."/>
            <person name="Cai S."/>
            <person name="Center A."/>
            <person name="Chaturverdi K."/>
            <person name="Christophides G.K."/>
            <person name="Chrystal M.A."/>
            <person name="Clamp M."/>
            <person name="Cravchik A."/>
            <person name="Curwen V."/>
            <person name="Dana A."/>
            <person name="Delcher A."/>
            <person name="Dew I."/>
            <person name="Evans C.A."/>
            <person name="Flanigan M."/>
            <person name="Grundschober-Freimoser A."/>
            <person name="Friedli L."/>
            <person name="Gu Z."/>
            <person name="Guan P."/>
            <person name="Guigo R."/>
            <person name="Hillenmeyer M.E."/>
            <person name="Hladun S.L."/>
            <person name="Hogan J.R."/>
            <person name="Hong Y.S."/>
            <person name="Hoover J."/>
            <person name="Jaillon O."/>
            <person name="Ke Z."/>
            <person name="Kodira C."/>
            <person name="Kokoza E."/>
            <person name="Koutsos A."/>
            <person name="Letunic I."/>
            <person name="Levitsky A."/>
            <person name="Liang Y."/>
            <person name="Lin J.J."/>
            <person name="Lobo N.F."/>
            <person name="Lopez J.R."/>
            <person name="Malek J.A."/>
            <person name="McIntosh T.C."/>
            <person name="Meister S."/>
            <person name="Miller J."/>
            <person name="Mobarry C."/>
            <person name="Mongin E."/>
            <person name="Murphy S.D."/>
            <person name="O'Brochta D.A."/>
            <person name="Pfannkoch C."/>
            <person name="Qi R."/>
            <person name="Regier M.A."/>
            <person name="Remington K."/>
            <person name="Shao H."/>
            <person name="Sharakhova M.V."/>
            <person name="Sitter C.D."/>
            <person name="Shetty J."/>
            <person name="Smith T.J."/>
            <person name="Strong R."/>
            <person name="Sun J."/>
            <person name="Thomasova D."/>
            <person name="Ton L.Q."/>
            <person name="Topalis P."/>
            <person name="Tu Z."/>
            <person name="Unger M.F."/>
            <person name="Walenz B."/>
            <person name="Wang A."/>
            <person name="Wang J."/>
            <person name="Wang M."/>
            <person name="Wang X."/>
            <person name="Woodford K.J."/>
            <person name="Wortman J.R."/>
            <person name="Wu M."/>
            <person name="Yao A."/>
            <person name="Zdobnov E.M."/>
            <person name="Zhang H."/>
            <person name="Zhao Q."/>
            <person name="Zhao S."/>
            <person name="Zhu S.C."/>
            <person name="Zhimulev I."/>
            <person name="Coluzzi M."/>
            <person name="della Torre A."/>
            <person name="Roth C.W."/>
            <person name="Louis C."/>
            <person name="Kalush F."/>
            <person name="Mural R.J."/>
            <person name="Myers E.W."/>
            <person name="Adams M.D."/>
            <person name="Smith H.O."/>
            <person name="Broder S."/>
            <person name="Gardner M.J."/>
            <person name="Fraser C.M."/>
            <person name="Birney E."/>
            <person name="Bork P."/>
            <person name="Brey P.T."/>
            <person name="Venter J.C."/>
            <person name="Weissenbach J."/>
            <person name="Kafatos F.C."/>
            <person name="Collins F.H."/>
            <person name="Hoffman S.L."/>
        </authorList>
    </citation>
    <scope>NUCLEOTIDE SEQUENCE [LARGE SCALE GENOMIC DNA]</scope>
    <source>
        <strain evidence="11 12">PEST</strain>
    </source>
</reference>
<dbReference type="InterPro" id="IPR001314">
    <property type="entry name" value="Peptidase_S1A"/>
</dbReference>
<protein>
    <recommendedName>
        <fullName evidence="10">Peptidase S1 domain-containing protein</fullName>
    </recommendedName>
</protein>
<keyword evidence="2" id="KW-0964">Secreted</keyword>
<dbReference type="InterPro" id="IPR051333">
    <property type="entry name" value="CLIP_Serine_Protease"/>
</dbReference>
<evidence type="ECO:0000256" key="5">
    <source>
        <dbReference type="ARBA" id="ARBA00022801"/>
    </source>
</evidence>
<feature type="domain" description="Peptidase S1" evidence="10">
    <location>
        <begin position="889"/>
        <end position="1125"/>
    </location>
</feature>
<sequence>MIMYSRQLRCICLLLCVVCFVPALLGHKLPLTCGRIATQTIPLIRKGISAVDGQWPWHAAIFHRKNNTMEYACGGSIIDQSTILTAAHCVTSMHGVLHKSKLTVHVGRIHLQEVSEHTQAHLVGDVILHPHYSMGSIANDIALIKLATNITLSKHVQPVCLWTMSDSEEPIVDRNGTIVGFGFAEQDKVSDTLRSASIRVVDTVTCLASDRSLFGTHLTPEMFCGIGGPGVSACNGDSGGGMVFKIGDRWFVRGIVSFTRSRANENICDGTSHTAYTDVVKYIAWITKHIDPRMLHYPTNLHIIDYEEKLRLFNFTTCGIVPDLEYLPWHGFIGITTEGVFIARCIVTLIAEWYVVCPAHCFASDEPRVLEIHVGRNYSVQTSQQVLHIESVTIHPHYYNNSFVDNIALIQLSTPANTSHWSITPICVAVTPDLQCNHSLNLTVSTSKEPQQSVKSVDVSVLSDSICIEKYGRFGINPTLANKRFCAQTHQPCNFSLIAEKYTPHISGAILQQARTFADETHSQHFLIGFDLMGKHCDLNMPPIYLNASAYMDWILYNMKLPVQNVTHIDMETDWSKLLQGPDSEKLRLFNMTTCGIQAYNYTMTSYPWTGRIAIYDKTKCRVIGFVVLISEWYALASASIMTNLTFMRFIILGGGKLSSKCNVTTYSLENQVIEIKTVYFSPDFNRNTGQNGIALIEFWQPADISNPYIRPICLPFAESMQNIKLNQFVALASDSLSKQFSNVRRTNFTLINMTTCRQRCEQEGVLLNPADVTLCAIHRNAEDKKWNKISTGSSLQARLDFDGQKRYFLRGLHFRRKGQYEKNDHLGNPVYLFEDIYRYLGWILSIVSIRKGNDAFLEPVNTLALRSEIVISPPVKQYKKRRMFNFSTCGITENVSNRIHPWLGKLRSNAPSFDVIECTVILISEWYVIGTARSVSNDTEKMIELGFNTLSEDVQKIPIAQITVHHLYEAHPQMHDMALIRLARSAIITELSVVPICLPILEDVRSYTKDNLATFRLVPDYETDKLDEVFSCLEGFSLLRMNLSDTFRFVTYCCMWRNLTPCTDNLYCLTKCGLPLYTVQTFAGKERYFLRGMAWHNHEHFDFDQITIYASTDEYLTWMVENMDETLRTPVLPSDLNERLVFN</sequence>
<dbReference type="SUPFAM" id="SSF50494">
    <property type="entry name" value="Trypsin-like serine proteases"/>
    <property type="match status" value="4"/>
</dbReference>
<evidence type="ECO:0000256" key="7">
    <source>
        <dbReference type="ARBA" id="ARBA00023145"/>
    </source>
</evidence>
<keyword evidence="4" id="KW-0732">Signal</keyword>
<dbReference type="PROSITE" id="PS00134">
    <property type="entry name" value="TRYPSIN_HIS"/>
    <property type="match status" value="1"/>
</dbReference>
<keyword evidence="12" id="KW-1185">Reference proteome</keyword>
<keyword evidence="8" id="KW-1015">Disulfide bond</keyword>
<dbReference type="EMBL" id="AAAB01008986">
    <property type="status" value="NOT_ANNOTATED_CDS"/>
    <property type="molecule type" value="Genomic_DNA"/>
</dbReference>
<feature type="domain" description="Peptidase S1" evidence="10">
    <location>
        <begin position="328"/>
        <end position="560"/>
    </location>
</feature>
<dbReference type="InParanoid" id="A0A2C9H3V4"/>
<evidence type="ECO:0000256" key="6">
    <source>
        <dbReference type="ARBA" id="ARBA00022825"/>
    </source>
</evidence>
<evidence type="ECO:0000256" key="9">
    <source>
        <dbReference type="ARBA" id="ARBA00024195"/>
    </source>
</evidence>
<name>A0A2C9H3V4_ANOGA</name>
<dbReference type="GO" id="GO:0005615">
    <property type="term" value="C:extracellular space"/>
    <property type="evidence" value="ECO:0000318"/>
    <property type="project" value="GO_Central"/>
</dbReference>
<evidence type="ECO:0000256" key="4">
    <source>
        <dbReference type="ARBA" id="ARBA00022729"/>
    </source>
</evidence>
<reference evidence="11 12" key="2">
    <citation type="journal article" date="2004" name="Trends Parasitol.">
        <title>The Anopheles gambiae genome: an update.</title>
        <authorList>
            <person name="Mongin E."/>
            <person name="Louis C."/>
            <person name="Holt R.A."/>
            <person name="Birney E."/>
            <person name="Collins F.H."/>
        </authorList>
    </citation>
    <scope>NUCLEOTIDE SEQUENCE [LARGE SCALE GENOMIC DNA]</scope>
    <source>
        <strain evidence="11 12">PEST</strain>
    </source>
</reference>
<dbReference type="GO" id="GO:0045087">
    <property type="term" value="P:innate immune response"/>
    <property type="evidence" value="ECO:0000318"/>
    <property type="project" value="GO_Central"/>
</dbReference>
<dbReference type="InterPro" id="IPR018114">
    <property type="entry name" value="TRYPSIN_HIS"/>
</dbReference>
<evidence type="ECO:0000256" key="2">
    <source>
        <dbReference type="ARBA" id="ARBA00022525"/>
    </source>
</evidence>
<evidence type="ECO:0000313" key="12">
    <source>
        <dbReference type="Proteomes" id="UP000007062"/>
    </source>
</evidence>
<keyword evidence="5" id="KW-0378">Hydrolase</keyword>
<keyword evidence="6" id="KW-0720">Serine protease</keyword>
<reference evidence="11" key="3">
    <citation type="submission" date="2020-05" db="UniProtKB">
        <authorList>
            <consortium name="EnsemblMetazoa"/>
        </authorList>
    </citation>
    <scope>IDENTIFICATION</scope>
    <source>
        <strain evidence="11">PEST</strain>
    </source>
</reference>
<evidence type="ECO:0000313" key="11">
    <source>
        <dbReference type="EnsemblMetazoa" id="AGAP029067-PA"/>
    </source>
</evidence>
<dbReference type="Proteomes" id="UP000007062">
    <property type="component" value="Chromosome 3L"/>
</dbReference>
<dbReference type="VEuPathDB" id="VectorBase:AGAMI1_007602"/>
<dbReference type="PANTHER" id="PTHR24260">
    <property type="match status" value="1"/>
</dbReference>
<evidence type="ECO:0000256" key="8">
    <source>
        <dbReference type="ARBA" id="ARBA00023157"/>
    </source>
</evidence>
<comment type="similarity">
    <text evidence="9">Belongs to the peptidase S1 family. CLIP subfamily.</text>
</comment>
<dbReference type="AlphaFoldDB" id="A0A2C9H3V4"/>
<dbReference type="EnsemblMetazoa" id="AGAP029067-RA">
    <property type="protein sequence ID" value="AGAP029067-PA"/>
    <property type="gene ID" value="AGAP029067"/>
</dbReference>
<accession>A0A2C9H3V4</accession>
<dbReference type="GO" id="GO:0004252">
    <property type="term" value="F:serine-type endopeptidase activity"/>
    <property type="evidence" value="ECO:0007669"/>
    <property type="project" value="InterPro"/>
</dbReference>
<feature type="domain" description="Peptidase S1" evidence="10">
    <location>
        <begin position="44"/>
        <end position="291"/>
    </location>
</feature>
<keyword evidence="3" id="KW-0645">Protease</keyword>
<comment type="subcellular location">
    <subcellularLocation>
        <location evidence="1">Secreted</location>
    </subcellularLocation>
</comment>
<proteinExistence type="inferred from homology"/>
<evidence type="ECO:0000256" key="1">
    <source>
        <dbReference type="ARBA" id="ARBA00004613"/>
    </source>
</evidence>
<evidence type="ECO:0000259" key="10">
    <source>
        <dbReference type="PROSITE" id="PS50240"/>
    </source>
</evidence>
<dbReference type="SMART" id="SM00020">
    <property type="entry name" value="Tryp_SPc"/>
    <property type="match status" value="1"/>
</dbReference>